<dbReference type="OrthoDB" id="9785076at2"/>
<dbReference type="EMBL" id="RAWE01000143">
    <property type="protein sequence ID" value="RKG98421.1"/>
    <property type="molecule type" value="Genomic_DNA"/>
</dbReference>
<dbReference type="GO" id="GO:0016787">
    <property type="term" value="F:hydrolase activity"/>
    <property type="evidence" value="ECO:0007669"/>
    <property type="project" value="UniProtKB-KW"/>
</dbReference>
<accession>A0A3A8K7K7</accession>
<gene>
    <name evidence="1" type="ORF">D7X32_29675</name>
</gene>
<protein>
    <submittedName>
        <fullName evidence="1">Alpha/beta fold hydrolase</fullName>
    </submittedName>
</protein>
<comment type="caution">
    <text evidence="1">The sequence shown here is derived from an EMBL/GenBank/DDBJ whole genome shotgun (WGS) entry which is preliminary data.</text>
</comment>
<dbReference type="PIRSF" id="PIRSF037442">
    <property type="entry name" value="UCP037442_abhydr"/>
    <property type="match status" value="1"/>
</dbReference>
<keyword evidence="2" id="KW-1185">Reference proteome</keyword>
<dbReference type="Gene3D" id="3.40.50.1820">
    <property type="entry name" value="alpha/beta hydrolase"/>
    <property type="match status" value="1"/>
</dbReference>
<dbReference type="InterPro" id="IPR029058">
    <property type="entry name" value="AB_hydrolase_fold"/>
</dbReference>
<organism evidence="1 2">
    <name type="scientific">Corallococcus carmarthensis</name>
    <dbReference type="NCBI Taxonomy" id="2316728"/>
    <lineage>
        <taxon>Bacteria</taxon>
        <taxon>Pseudomonadati</taxon>
        <taxon>Myxococcota</taxon>
        <taxon>Myxococcia</taxon>
        <taxon>Myxococcales</taxon>
        <taxon>Cystobacterineae</taxon>
        <taxon>Myxococcaceae</taxon>
        <taxon>Corallococcus</taxon>
    </lineage>
</organism>
<dbReference type="Proteomes" id="UP000268313">
    <property type="component" value="Unassembled WGS sequence"/>
</dbReference>
<dbReference type="AlphaFoldDB" id="A0A3A8K7K7"/>
<dbReference type="SUPFAM" id="SSF53474">
    <property type="entry name" value="alpha/beta-Hydrolases"/>
    <property type="match status" value="1"/>
</dbReference>
<evidence type="ECO:0000313" key="2">
    <source>
        <dbReference type="Proteomes" id="UP000268313"/>
    </source>
</evidence>
<dbReference type="InterPro" id="IPR017208">
    <property type="entry name" value="UCP037442_abhydr"/>
</dbReference>
<proteinExistence type="predicted"/>
<reference evidence="2" key="1">
    <citation type="submission" date="2018-09" db="EMBL/GenBank/DDBJ databases">
        <authorList>
            <person name="Livingstone P.G."/>
            <person name="Whitworth D.E."/>
        </authorList>
    </citation>
    <scope>NUCLEOTIDE SEQUENCE [LARGE SCALE GENOMIC DNA]</scope>
    <source>
        <strain evidence="2">CA043D</strain>
    </source>
</reference>
<evidence type="ECO:0000313" key="1">
    <source>
        <dbReference type="EMBL" id="RKG98421.1"/>
    </source>
</evidence>
<dbReference type="RefSeq" id="WP_120605928.1">
    <property type="nucleotide sequence ID" value="NZ_JABFJX010000149.1"/>
</dbReference>
<name>A0A3A8K7K7_9BACT</name>
<keyword evidence="1" id="KW-0378">Hydrolase</keyword>
<sequence length="289" mass="31784">MARTTPHRIPCADGFELHSTLHTPEGAARGVVLVHPAAAMLEQMYFAFAARLTGAGFAVVTYNYRGVQPPGTAKRTRAGFITWADQDVVAVTHWGAARYPGLPVLAVGHCFGGHAIGLSASSQGLTAAVMVASQAGSLRFIRPWRERLLVALYLKVIGPLCARLLGYMPYQRLGLGEDLPAQAMLEWSRWTSLPRFFFDDPRMDAAARFRRLHIPVLAIGLDDDPWAPPESIDLVCQHLTGCAVERRQFSPADSAGQGISHLGFFRERHAATLWPTVIDWLRRHAPERG</sequence>